<protein>
    <submittedName>
        <fullName evidence="1">Uncharacterized protein</fullName>
    </submittedName>
</protein>
<dbReference type="AlphaFoldDB" id="A0A382JZ94"/>
<reference evidence="1" key="1">
    <citation type="submission" date="2018-05" db="EMBL/GenBank/DDBJ databases">
        <authorList>
            <person name="Lanie J.A."/>
            <person name="Ng W.-L."/>
            <person name="Kazmierczak K.M."/>
            <person name="Andrzejewski T.M."/>
            <person name="Davidsen T.M."/>
            <person name="Wayne K.J."/>
            <person name="Tettelin H."/>
            <person name="Glass J.I."/>
            <person name="Rusch D."/>
            <person name="Podicherti R."/>
            <person name="Tsui H.-C.T."/>
            <person name="Winkler M.E."/>
        </authorList>
    </citation>
    <scope>NUCLEOTIDE SEQUENCE</scope>
</reference>
<gene>
    <name evidence="1" type="ORF">METZ01_LOCUS270758</name>
</gene>
<organism evidence="1">
    <name type="scientific">marine metagenome</name>
    <dbReference type="NCBI Taxonomy" id="408172"/>
    <lineage>
        <taxon>unclassified sequences</taxon>
        <taxon>metagenomes</taxon>
        <taxon>ecological metagenomes</taxon>
    </lineage>
</organism>
<evidence type="ECO:0000313" key="1">
    <source>
        <dbReference type="EMBL" id="SVC17904.1"/>
    </source>
</evidence>
<sequence length="98" mass="10354">TLANGNTGHKGVLTLASSLATYYTSDLVNTANNLSWCGKTWTINTAIDIAGLTCGGTKQDSAGYKRYILYYISGTSLQIGVSTADDVTSVDSTTYTKQ</sequence>
<name>A0A382JZ94_9ZZZZ</name>
<proteinExistence type="predicted"/>
<accession>A0A382JZ94</accession>
<dbReference type="EMBL" id="UINC01077620">
    <property type="protein sequence ID" value="SVC17904.1"/>
    <property type="molecule type" value="Genomic_DNA"/>
</dbReference>
<feature type="non-terminal residue" evidence="1">
    <location>
        <position position="1"/>
    </location>
</feature>